<keyword evidence="8" id="KW-1185">Reference proteome</keyword>
<evidence type="ECO:0000256" key="4">
    <source>
        <dbReference type="ARBA" id="ARBA00023004"/>
    </source>
</evidence>
<dbReference type="PANTHER" id="PTHR44379">
    <property type="entry name" value="OXIDOREDUCTASE WITH IRON-SULFUR SUBUNIT"/>
    <property type="match status" value="1"/>
</dbReference>
<dbReference type="InterPro" id="IPR012675">
    <property type="entry name" value="Beta-grasp_dom_sf"/>
</dbReference>
<evidence type="ECO:0000313" key="7">
    <source>
        <dbReference type="EMBL" id="MBP0113315.1"/>
    </source>
</evidence>
<evidence type="ECO:0000256" key="5">
    <source>
        <dbReference type="ARBA" id="ARBA00023014"/>
    </source>
</evidence>
<accession>A0ABS3ZYT0</accession>
<reference evidence="7 8" key="1">
    <citation type="submission" date="2021-03" db="EMBL/GenBank/DDBJ databases">
        <title>Genome Sequence of Bradyrhizobium vignae strain ISRA400.</title>
        <authorList>
            <person name="Tisa L.S."/>
            <person name="Svistoonoff S."/>
            <person name="Hocher V."/>
            <person name="Fall S."/>
            <person name="Zaiya A."/>
            <person name="Naing D."/>
            <person name="Niang N."/>
            <person name="Diouf A."/>
            <person name="Dasylva M.C."/>
            <person name="Toure O."/>
            <person name="Gueye M."/>
            <person name="Gully D."/>
            <person name="Tisseyre P."/>
            <person name="Simpson S."/>
            <person name="Morris K."/>
            <person name="Thomas W.K."/>
        </authorList>
    </citation>
    <scope>NUCLEOTIDE SEQUENCE [LARGE SCALE GENOMIC DNA]</scope>
    <source>
        <strain evidence="7 8">ISRA400</strain>
    </source>
</reference>
<comment type="caution">
    <text evidence="7">The sequence shown here is derived from an EMBL/GenBank/DDBJ whole genome shotgun (WGS) entry which is preliminary data.</text>
</comment>
<dbReference type="Gene3D" id="1.10.150.120">
    <property type="entry name" value="[2Fe-2S]-binding domain"/>
    <property type="match status" value="1"/>
</dbReference>
<dbReference type="InterPro" id="IPR051452">
    <property type="entry name" value="Diverse_Oxidoreductases"/>
</dbReference>
<dbReference type="EMBL" id="JAGIKT010000044">
    <property type="protein sequence ID" value="MBP0113315.1"/>
    <property type="molecule type" value="Genomic_DNA"/>
</dbReference>
<feature type="domain" description="2Fe-2S ferredoxin-type" evidence="6">
    <location>
        <begin position="2"/>
        <end position="78"/>
    </location>
</feature>
<keyword evidence="2" id="KW-0479">Metal-binding</keyword>
<dbReference type="Gene3D" id="3.10.20.30">
    <property type="match status" value="1"/>
</dbReference>
<gene>
    <name evidence="7" type="ORF">JWS04_19945</name>
</gene>
<dbReference type="PANTHER" id="PTHR44379:SF6">
    <property type="entry name" value="BLR6046 PROTEIN"/>
    <property type="match status" value="1"/>
</dbReference>
<dbReference type="InterPro" id="IPR036010">
    <property type="entry name" value="2Fe-2S_ferredoxin-like_sf"/>
</dbReference>
<dbReference type="SUPFAM" id="SSF47741">
    <property type="entry name" value="CO dehydrogenase ISP C-domain like"/>
    <property type="match status" value="1"/>
</dbReference>
<evidence type="ECO:0000256" key="1">
    <source>
        <dbReference type="ARBA" id="ARBA00022714"/>
    </source>
</evidence>
<keyword evidence="1" id="KW-0001">2Fe-2S</keyword>
<dbReference type="InterPro" id="IPR002888">
    <property type="entry name" value="2Fe-2S-bd"/>
</dbReference>
<dbReference type="InterPro" id="IPR006058">
    <property type="entry name" value="2Fe2S_fd_BS"/>
</dbReference>
<dbReference type="Proteomes" id="UP000669317">
    <property type="component" value="Unassembled WGS sequence"/>
</dbReference>
<keyword evidence="5" id="KW-0411">Iron-sulfur</keyword>
<evidence type="ECO:0000256" key="2">
    <source>
        <dbReference type="ARBA" id="ARBA00022723"/>
    </source>
</evidence>
<keyword evidence="4" id="KW-0408">Iron</keyword>
<evidence type="ECO:0000259" key="6">
    <source>
        <dbReference type="PROSITE" id="PS51085"/>
    </source>
</evidence>
<dbReference type="CDD" id="cd00207">
    <property type="entry name" value="fer2"/>
    <property type="match status" value="1"/>
</dbReference>
<dbReference type="Pfam" id="PF00111">
    <property type="entry name" value="Fer2"/>
    <property type="match status" value="1"/>
</dbReference>
<dbReference type="InterPro" id="IPR036884">
    <property type="entry name" value="2Fe-2S-bd_dom_sf"/>
</dbReference>
<dbReference type="RefSeq" id="WP_129144156.1">
    <property type="nucleotide sequence ID" value="NZ_JAGIKT010000044.1"/>
</dbReference>
<keyword evidence="3" id="KW-0560">Oxidoreductase</keyword>
<dbReference type="Pfam" id="PF01799">
    <property type="entry name" value="Fer2_2"/>
    <property type="match status" value="1"/>
</dbReference>
<dbReference type="InterPro" id="IPR001041">
    <property type="entry name" value="2Fe-2S_ferredoxin-type"/>
</dbReference>
<dbReference type="PROSITE" id="PS00197">
    <property type="entry name" value="2FE2S_FER_1"/>
    <property type="match status" value="1"/>
</dbReference>
<dbReference type="PROSITE" id="PS51085">
    <property type="entry name" value="2FE2S_FER_2"/>
    <property type="match status" value="1"/>
</dbReference>
<organism evidence="7 8">
    <name type="scientific">Bradyrhizobium vignae</name>
    <dbReference type="NCBI Taxonomy" id="1549949"/>
    <lineage>
        <taxon>Bacteria</taxon>
        <taxon>Pseudomonadati</taxon>
        <taxon>Pseudomonadota</taxon>
        <taxon>Alphaproteobacteria</taxon>
        <taxon>Hyphomicrobiales</taxon>
        <taxon>Nitrobacteraceae</taxon>
        <taxon>Bradyrhizobium</taxon>
    </lineage>
</organism>
<name>A0ABS3ZYT0_9BRAD</name>
<evidence type="ECO:0000256" key="3">
    <source>
        <dbReference type="ARBA" id="ARBA00023002"/>
    </source>
</evidence>
<sequence>MPSLQFRLNGAAIAVDVDPDQTLLDVLRSRLGVTGPHFGCGAGECGACHVMVDDRAMTSCDMPMWSVENKDVVTVEGLGTMQQPHPLQRAFIAEQAMQCGYCVSGILISAAALLKRNPSPTEAEVREALDRNLCRCGSHNRMVRAVLRAASEMAEP</sequence>
<protein>
    <submittedName>
        <fullName evidence="7">(2Fe-2S)-binding protein</fullName>
    </submittedName>
</protein>
<evidence type="ECO:0000313" key="8">
    <source>
        <dbReference type="Proteomes" id="UP000669317"/>
    </source>
</evidence>
<dbReference type="SUPFAM" id="SSF54292">
    <property type="entry name" value="2Fe-2S ferredoxin-like"/>
    <property type="match status" value="1"/>
</dbReference>
<proteinExistence type="predicted"/>